<sequence>MQIWPHPLSVKWALQKSVIHSALAGTICRAGGFSEKIIKVESITNGLEFLRTGYVIKRDCSSDVFFPNQEPYVKYSGEDVTTQAHKHEENFCKAWNLNSAGYTFFALKYNPSLIMLGEVRTFITFGRVIELIHTIPENPLFNRYDMLHERCHGNLNDITKMTKPKRR</sequence>
<name>A0ABQ8Q8I9_9AGAR</name>
<protein>
    <submittedName>
        <fullName evidence="1">Uncharacterized protein</fullName>
    </submittedName>
</protein>
<accession>A0ABQ8Q8I9</accession>
<organism evidence="1 2">
    <name type="scientific">Lentinula boryana</name>
    <dbReference type="NCBI Taxonomy" id="40481"/>
    <lineage>
        <taxon>Eukaryota</taxon>
        <taxon>Fungi</taxon>
        <taxon>Dikarya</taxon>
        <taxon>Basidiomycota</taxon>
        <taxon>Agaricomycotina</taxon>
        <taxon>Agaricomycetes</taxon>
        <taxon>Agaricomycetidae</taxon>
        <taxon>Agaricales</taxon>
        <taxon>Marasmiineae</taxon>
        <taxon>Omphalotaceae</taxon>
        <taxon>Lentinula</taxon>
    </lineage>
</organism>
<evidence type="ECO:0000313" key="2">
    <source>
        <dbReference type="Proteomes" id="UP001163828"/>
    </source>
</evidence>
<evidence type="ECO:0000313" key="1">
    <source>
        <dbReference type="EMBL" id="KAJ3994852.1"/>
    </source>
</evidence>
<reference evidence="1" key="1">
    <citation type="submission" date="2022-08" db="EMBL/GenBank/DDBJ databases">
        <authorList>
            <consortium name="DOE Joint Genome Institute"/>
            <person name="Min B."/>
            <person name="Riley R."/>
            <person name="Sierra-Patev S."/>
            <person name="Naranjo-Ortiz M."/>
            <person name="Looney B."/>
            <person name="Konkel Z."/>
            <person name="Slot J.C."/>
            <person name="Sakamoto Y."/>
            <person name="Steenwyk J.L."/>
            <person name="Rokas A."/>
            <person name="Carro J."/>
            <person name="Camarero S."/>
            <person name="Ferreira P."/>
            <person name="Molpeceres G."/>
            <person name="Ruiz-Duenas F.J."/>
            <person name="Serrano A."/>
            <person name="Henrissat B."/>
            <person name="Drula E."/>
            <person name="Hughes K.W."/>
            <person name="Mata J.L."/>
            <person name="Ishikawa N.K."/>
            <person name="Vargas-Isla R."/>
            <person name="Ushijima S."/>
            <person name="Smith C.A."/>
            <person name="Ahrendt S."/>
            <person name="Andreopoulos W."/>
            <person name="He G."/>
            <person name="Labutti K."/>
            <person name="Lipzen A."/>
            <person name="Ng V."/>
            <person name="Sandor L."/>
            <person name="Barry K."/>
            <person name="Martinez A.T."/>
            <person name="Xiao Y."/>
            <person name="Gibbons J.G."/>
            <person name="Terashima K."/>
            <person name="Hibbett D.S."/>
            <person name="Grigoriev I.V."/>
        </authorList>
    </citation>
    <scope>NUCLEOTIDE SEQUENCE</scope>
    <source>
        <strain evidence="1">TFB10827</strain>
    </source>
</reference>
<proteinExistence type="predicted"/>
<keyword evidence="2" id="KW-1185">Reference proteome</keyword>
<comment type="caution">
    <text evidence="1">The sequence shown here is derived from an EMBL/GenBank/DDBJ whole genome shotgun (WGS) entry which is preliminary data.</text>
</comment>
<dbReference type="Proteomes" id="UP001163828">
    <property type="component" value="Unassembled WGS sequence"/>
</dbReference>
<dbReference type="EMBL" id="MU790681">
    <property type="protein sequence ID" value="KAJ3994852.1"/>
    <property type="molecule type" value="Genomic_DNA"/>
</dbReference>
<gene>
    <name evidence="1" type="ORF">F5050DRAFT_413687</name>
</gene>